<evidence type="ECO:0000313" key="12">
    <source>
        <dbReference type="EMBL" id="OGI46476.1"/>
    </source>
</evidence>
<evidence type="ECO:0000256" key="7">
    <source>
        <dbReference type="ARBA" id="ARBA00022676"/>
    </source>
</evidence>
<gene>
    <name evidence="11" type="primary">lpxB</name>
    <name evidence="12" type="ORF">A2151_05810</name>
</gene>
<keyword evidence="5 11" id="KW-0444">Lipid biosynthesis</keyword>
<protein>
    <recommendedName>
        <fullName evidence="4 11">Lipid-A-disaccharide synthase</fullName>
        <ecNumber evidence="3 11">2.4.1.182</ecNumber>
    </recommendedName>
</protein>
<sequence>MRIGIVAGEVSGDALGAGLMRALKRRLPEVRFEGIGGPAMQAEGCRSLYPMERLSLIGFEALGKLPGLVRMRRALAAHFAADPPDVFIGVDVPDFNLGLEAMLKAAGIRTLHYVSPTVWAWRRWRIRKIQRAVDHMLTLFPFEAKYYRDRRVPVTFVGHPLADVIPERYDARALRRRLALPADATLIALLPGSRASELNRHADLFVKTAAWLVKRQPALQFVAPFVNARTRAIFETALERCRATHLPITRVIGRSRDAMAAADIVLLASGTATLEAALLKKPMVVTYRVSWFSYLLIRVLAHVRQYALPNLLAGRRIVPELMQRDAVPEKLGQAIEQLLTHPGETRRLTGALGRIHRMLKRNADERAAEAVIGFLKRRARLPVRRTQTGGSRS</sequence>
<evidence type="ECO:0000256" key="9">
    <source>
        <dbReference type="ARBA" id="ARBA00023098"/>
    </source>
</evidence>
<keyword evidence="8 11" id="KW-0808">Transferase</keyword>
<proteinExistence type="inferred from homology"/>
<evidence type="ECO:0000256" key="5">
    <source>
        <dbReference type="ARBA" id="ARBA00022516"/>
    </source>
</evidence>
<dbReference type="NCBIfam" id="TIGR00215">
    <property type="entry name" value="lpxB"/>
    <property type="match status" value="1"/>
</dbReference>
<dbReference type="STRING" id="1817760.A2151_05810"/>
<dbReference type="Proteomes" id="UP000178885">
    <property type="component" value="Unassembled WGS sequence"/>
</dbReference>
<reference evidence="12 13" key="1">
    <citation type="journal article" date="2016" name="Nat. Commun.">
        <title>Thousands of microbial genomes shed light on interconnected biogeochemical processes in an aquifer system.</title>
        <authorList>
            <person name="Anantharaman K."/>
            <person name="Brown C.T."/>
            <person name="Hug L.A."/>
            <person name="Sharon I."/>
            <person name="Castelle C.J."/>
            <person name="Probst A.J."/>
            <person name="Thomas B.C."/>
            <person name="Singh A."/>
            <person name="Wilkins M.J."/>
            <person name="Karaoz U."/>
            <person name="Brodie E.L."/>
            <person name="Williams K.H."/>
            <person name="Hubbard S.S."/>
            <person name="Banfield J.F."/>
        </authorList>
    </citation>
    <scope>NUCLEOTIDE SEQUENCE [LARGE SCALE GENOMIC DNA]</scope>
</reference>
<dbReference type="GO" id="GO:0005543">
    <property type="term" value="F:phospholipid binding"/>
    <property type="evidence" value="ECO:0007669"/>
    <property type="project" value="TreeGrafter"/>
</dbReference>
<dbReference type="HAMAP" id="MF_00392">
    <property type="entry name" value="LpxB"/>
    <property type="match status" value="1"/>
</dbReference>
<comment type="similarity">
    <text evidence="2 11">Belongs to the LpxB family.</text>
</comment>
<comment type="caution">
    <text evidence="12">The sequence shown here is derived from an EMBL/GenBank/DDBJ whole genome shotgun (WGS) entry which is preliminary data.</text>
</comment>
<dbReference type="AlphaFoldDB" id="A0A1F6TN33"/>
<dbReference type="PANTHER" id="PTHR30372">
    <property type="entry name" value="LIPID-A-DISACCHARIDE SYNTHASE"/>
    <property type="match status" value="1"/>
</dbReference>
<dbReference type="Pfam" id="PF02684">
    <property type="entry name" value="LpxB"/>
    <property type="match status" value="1"/>
</dbReference>
<evidence type="ECO:0000256" key="10">
    <source>
        <dbReference type="ARBA" id="ARBA00048975"/>
    </source>
</evidence>
<evidence type="ECO:0000256" key="2">
    <source>
        <dbReference type="ARBA" id="ARBA00007868"/>
    </source>
</evidence>
<evidence type="ECO:0000256" key="8">
    <source>
        <dbReference type="ARBA" id="ARBA00022679"/>
    </source>
</evidence>
<keyword evidence="6 11" id="KW-0441">Lipid A biosynthesis</keyword>
<comment type="pathway">
    <text evidence="11">Bacterial outer membrane biogenesis; LPS lipid A biosynthesis.</text>
</comment>
<evidence type="ECO:0000256" key="11">
    <source>
        <dbReference type="HAMAP-Rule" id="MF_00392"/>
    </source>
</evidence>
<dbReference type="EMBL" id="MFSU01000081">
    <property type="protein sequence ID" value="OGI46476.1"/>
    <property type="molecule type" value="Genomic_DNA"/>
</dbReference>
<comment type="function">
    <text evidence="1 11">Condensation of UDP-2,3-diacylglucosamine and 2,3-diacylglucosamine-1-phosphate to form lipid A disaccharide, a precursor of lipid A, a phosphorylated glycolipid that anchors the lipopolysaccharide to the outer membrane of the cell.</text>
</comment>
<evidence type="ECO:0000256" key="3">
    <source>
        <dbReference type="ARBA" id="ARBA00012687"/>
    </source>
</evidence>
<keyword evidence="9 11" id="KW-0443">Lipid metabolism</keyword>
<name>A0A1F6TN33_9PROT</name>
<dbReference type="PANTHER" id="PTHR30372:SF4">
    <property type="entry name" value="LIPID-A-DISACCHARIDE SYNTHASE, MITOCHONDRIAL-RELATED"/>
    <property type="match status" value="1"/>
</dbReference>
<evidence type="ECO:0000256" key="4">
    <source>
        <dbReference type="ARBA" id="ARBA00020902"/>
    </source>
</evidence>
<dbReference type="InterPro" id="IPR003835">
    <property type="entry name" value="Glyco_trans_19"/>
</dbReference>
<dbReference type="GO" id="GO:0008915">
    <property type="term" value="F:lipid-A-disaccharide synthase activity"/>
    <property type="evidence" value="ECO:0007669"/>
    <property type="project" value="UniProtKB-UniRule"/>
</dbReference>
<evidence type="ECO:0000256" key="1">
    <source>
        <dbReference type="ARBA" id="ARBA00002056"/>
    </source>
</evidence>
<dbReference type="UniPathway" id="UPA00973"/>
<organism evidence="12 13">
    <name type="scientific">Candidatus Muproteobacteria bacterium RBG_16_65_34</name>
    <dbReference type="NCBI Taxonomy" id="1817760"/>
    <lineage>
        <taxon>Bacteria</taxon>
        <taxon>Pseudomonadati</taxon>
        <taxon>Pseudomonadota</taxon>
        <taxon>Candidatus Muproteobacteria</taxon>
    </lineage>
</organism>
<dbReference type="GO" id="GO:0016020">
    <property type="term" value="C:membrane"/>
    <property type="evidence" value="ECO:0007669"/>
    <property type="project" value="GOC"/>
</dbReference>
<dbReference type="EC" id="2.4.1.182" evidence="3 11"/>
<dbReference type="Gene3D" id="3.40.50.2000">
    <property type="entry name" value="Glycogen Phosphorylase B"/>
    <property type="match status" value="1"/>
</dbReference>
<comment type="catalytic activity">
    <reaction evidence="10 11">
        <text>a lipid X + a UDP-2-N,3-O-bis[(3R)-3-hydroxyacyl]-alpha-D-glucosamine = a lipid A disaccharide + UDP + H(+)</text>
        <dbReference type="Rhea" id="RHEA:67828"/>
        <dbReference type="ChEBI" id="CHEBI:15378"/>
        <dbReference type="ChEBI" id="CHEBI:58223"/>
        <dbReference type="ChEBI" id="CHEBI:137748"/>
        <dbReference type="ChEBI" id="CHEBI:176338"/>
        <dbReference type="ChEBI" id="CHEBI:176343"/>
        <dbReference type="EC" id="2.4.1.182"/>
    </reaction>
</comment>
<evidence type="ECO:0000256" key="6">
    <source>
        <dbReference type="ARBA" id="ARBA00022556"/>
    </source>
</evidence>
<dbReference type="SUPFAM" id="SSF53756">
    <property type="entry name" value="UDP-Glycosyltransferase/glycogen phosphorylase"/>
    <property type="match status" value="1"/>
</dbReference>
<dbReference type="GO" id="GO:0009245">
    <property type="term" value="P:lipid A biosynthetic process"/>
    <property type="evidence" value="ECO:0007669"/>
    <property type="project" value="UniProtKB-UniRule"/>
</dbReference>
<accession>A0A1F6TN33</accession>
<evidence type="ECO:0000313" key="13">
    <source>
        <dbReference type="Proteomes" id="UP000178885"/>
    </source>
</evidence>
<keyword evidence="7 11" id="KW-0328">Glycosyltransferase</keyword>